<name>A0AAN7C471_9PEZI</name>
<protein>
    <submittedName>
        <fullName evidence="6">Phospholipase</fullName>
    </submittedName>
</protein>
<dbReference type="Gene3D" id="3.40.1090.10">
    <property type="entry name" value="Cytosolic phospholipase A2 catalytic domain"/>
    <property type="match status" value="1"/>
</dbReference>
<comment type="caution">
    <text evidence="4">Lacks conserved residue(s) required for the propagation of feature annotation.</text>
</comment>
<feature type="active site" description="Proton acceptor" evidence="4">
    <location>
        <position position="180"/>
    </location>
</feature>
<dbReference type="Pfam" id="PF01734">
    <property type="entry name" value="Patatin"/>
    <property type="match status" value="1"/>
</dbReference>
<sequence>MSTTTGERKLRLLSLDGGGVFMDELNSKRKERSLPPLKPCDVFDLIGGTSTGGLIVIMLGRLEMDVDQCITAYNDLFPIGWSGNITAKFSSSTLGDQIKKVIEACPGVAPTDLPNDNRERRCRVFVCATAKENGSTTRLRSYTVAGELEVKATIIEAALATSAATSLLEPVTIGRLTFVDGALGVKNPVGEVESEALNIWGAKSLRAAVKCFVSVGTGVGGTTPIQDSVTGFFSETLVRISTETEATARSFLDRWRVQYEGQRYFRFNVQQGLQNVATADYLGHMEQRVQLERCISTLLEPQG</sequence>
<dbReference type="EMBL" id="MU860300">
    <property type="protein sequence ID" value="KAK4235071.1"/>
    <property type="molecule type" value="Genomic_DNA"/>
</dbReference>
<dbReference type="PANTHER" id="PTHR24185:SF1">
    <property type="entry name" value="CALCIUM-INDEPENDENT PHOSPHOLIPASE A2-GAMMA"/>
    <property type="match status" value="1"/>
</dbReference>
<reference evidence="6" key="1">
    <citation type="journal article" date="2023" name="Mol. Phylogenet. Evol.">
        <title>Genome-scale phylogeny and comparative genomics of the fungal order Sordariales.</title>
        <authorList>
            <person name="Hensen N."/>
            <person name="Bonometti L."/>
            <person name="Westerberg I."/>
            <person name="Brannstrom I.O."/>
            <person name="Guillou S."/>
            <person name="Cros-Aarteil S."/>
            <person name="Calhoun S."/>
            <person name="Haridas S."/>
            <person name="Kuo A."/>
            <person name="Mondo S."/>
            <person name="Pangilinan J."/>
            <person name="Riley R."/>
            <person name="LaButti K."/>
            <person name="Andreopoulos B."/>
            <person name="Lipzen A."/>
            <person name="Chen C."/>
            <person name="Yan M."/>
            <person name="Daum C."/>
            <person name="Ng V."/>
            <person name="Clum A."/>
            <person name="Steindorff A."/>
            <person name="Ohm R.A."/>
            <person name="Martin F."/>
            <person name="Silar P."/>
            <person name="Natvig D.O."/>
            <person name="Lalanne C."/>
            <person name="Gautier V."/>
            <person name="Ament-Velasquez S.L."/>
            <person name="Kruys A."/>
            <person name="Hutchinson M.I."/>
            <person name="Powell A.J."/>
            <person name="Barry K."/>
            <person name="Miller A.N."/>
            <person name="Grigoriev I.V."/>
            <person name="Debuchy R."/>
            <person name="Gladieux P."/>
            <person name="Hiltunen Thoren M."/>
            <person name="Johannesson H."/>
        </authorList>
    </citation>
    <scope>NUCLEOTIDE SEQUENCE</scope>
    <source>
        <strain evidence="6">CBS 532.94</strain>
    </source>
</reference>
<accession>A0AAN7C471</accession>
<comment type="caution">
    <text evidence="6">The sequence shown here is derived from an EMBL/GenBank/DDBJ whole genome shotgun (WGS) entry which is preliminary data.</text>
</comment>
<dbReference type="InterPro" id="IPR002641">
    <property type="entry name" value="PNPLA_dom"/>
</dbReference>
<evidence type="ECO:0000256" key="3">
    <source>
        <dbReference type="ARBA" id="ARBA00023098"/>
    </source>
</evidence>
<organism evidence="6 7">
    <name type="scientific">Achaetomium macrosporum</name>
    <dbReference type="NCBI Taxonomy" id="79813"/>
    <lineage>
        <taxon>Eukaryota</taxon>
        <taxon>Fungi</taxon>
        <taxon>Dikarya</taxon>
        <taxon>Ascomycota</taxon>
        <taxon>Pezizomycotina</taxon>
        <taxon>Sordariomycetes</taxon>
        <taxon>Sordariomycetidae</taxon>
        <taxon>Sordariales</taxon>
        <taxon>Chaetomiaceae</taxon>
        <taxon>Achaetomium</taxon>
    </lineage>
</organism>
<dbReference type="PANTHER" id="PTHR24185">
    <property type="entry name" value="CALCIUM-INDEPENDENT PHOSPHOLIPASE A2-GAMMA"/>
    <property type="match status" value="1"/>
</dbReference>
<evidence type="ECO:0000313" key="6">
    <source>
        <dbReference type="EMBL" id="KAK4235071.1"/>
    </source>
</evidence>
<keyword evidence="7" id="KW-1185">Reference proteome</keyword>
<evidence type="ECO:0000313" key="7">
    <source>
        <dbReference type="Proteomes" id="UP001303760"/>
    </source>
</evidence>
<evidence type="ECO:0000256" key="1">
    <source>
        <dbReference type="ARBA" id="ARBA00022801"/>
    </source>
</evidence>
<dbReference type="PROSITE" id="PS51635">
    <property type="entry name" value="PNPLA"/>
    <property type="match status" value="1"/>
</dbReference>
<proteinExistence type="predicted"/>
<dbReference type="GO" id="GO:0047499">
    <property type="term" value="F:calcium-independent phospholipase A2 activity"/>
    <property type="evidence" value="ECO:0007669"/>
    <property type="project" value="TreeGrafter"/>
</dbReference>
<keyword evidence="3 4" id="KW-0443">Lipid metabolism</keyword>
<evidence type="ECO:0000259" key="5">
    <source>
        <dbReference type="PROSITE" id="PS51635"/>
    </source>
</evidence>
<evidence type="ECO:0000256" key="4">
    <source>
        <dbReference type="PROSITE-ProRule" id="PRU01161"/>
    </source>
</evidence>
<keyword evidence="1 4" id="KW-0378">Hydrolase</keyword>
<evidence type="ECO:0000256" key="2">
    <source>
        <dbReference type="ARBA" id="ARBA00022963"/>
    </source>
</evidence>
<gene>
    <name evidence="6" type="ORF">C8A03DRAFT_46715</name>
</gene>
<dbReference type="SUPFAM" id="SSF52151">
    <property type="entry name" value="FabD/lysophospholipase-like"/>
    <property type="match status" value="1"/>
</dbReference>
<dbReference type="InterPro" id="IPR016035">
    <property type="entry name" value="Acyl_Trfase/lysoPLipase"/>
</dbReference>
<dbReference type="GO" id="GO:0016020">
    <property type="term" value="C:membrane"/>
    <property type="evidence" value="ECO:0007669"/>
    <property type="project" value="TreeGrafter"/>
</dbReference>
<keyword evidence="2 4" id="KW-0442">Lipid degradation</keyword>
<feature type="short sequence motif" description="DGA/G" evidence="4">
    <location>
        <begin position="180"/>
        <end position="182"/>
    </location>
</feature>
<reference evidence="6" key="2">
    <citation type="submission" date="2023-05" db="EMBL/GenBank/DDBJ databases">
        <authorList>
            <consortium name="Lawrence Berkeley National Laboratory"/>
            <person name="Steindorff A."/>
            <person name="Hensen N."/>
            <person name="Bonometti L."/>
            <person name="Westerberg I."/>
            <person name="Brannstrom I.O."/>
            <person name="Guillou S."/>
            <person name="Cros-Aarteil S."/>
            <person name="Calhoun S."/>
            <person name="Haridas S."/>
            <person name="Kuo A."/>
            <person name="Mondo S."/>
            <person name="Pangilinan J."/>
            <person name="Riley R."/>
            <person name="Labutti K."/>
            <person name="Andreopoulos B."/>
            <person name="Lipzen A."/>
            <person name="Chen C."/>
            <person name="Yanf M."/>
            <person name="Daum C."/>
            <person name="Ng V."/>
            <person name="Clum A."/>
            <person name="Ohm R."/>
            <person name="Martin F."/>
            <person name="Silar P."/>
            <person name="Natvig D."/>
            <person name="Lalanne C."/>
            <person name="Gautier V."/>
            <person name="Ament-Velasquez S.L."/>
            <person name="Kruys A."/>
            <person name="Hutchinson M.I."/>
            <person name="Powell A.J."/>
            <person name="Barry K."/>
            <person name="Miller A.N."/>
            <person name="Grigoriev I.V."/>
            <person name="Debuchy R."/>
            <person name="Gladieux P."/>
            <person name="Thoren M.H."/>
            <person name="Johannesson H."/>
        </authorList>
    </citation>
    <scope>NUCLEOTIDE SEQUENCE</scope>
    <source>
        <strain evidence="6">CBS 532.94</strain>
    </source>
</reference>
<dbReference type="GO" id="GO:0019369">
    <property type="term" value="P:arachidonate metabolic process"/>
    <property type="evidence" value="ECO:0007669"/>
    <property type="project" value="TreeGrafter"/>
</dbReference>
<dbReference type="GO" id="GO:0046486">
    <property type="term" value="P:glycerolipid metabolic process"/>
    <property type="evidence" value="ECO:0007669"/>
    <property type="project" value="UniProtKB-ARBA"/>
</dbReference>
<feature type="active site" description="Nucleophile" evidence="4">
    <location>
        <position position="50"/>
    </location>
</feature>
<feature type="domain" description="PNPLA" evidence="5">
    <location>
        <begin position="13"/>
        <end position="193"/>
    </location>
</feature>
<dbReference type="Proteomes" id="UP001303760">
    <property type="component" value="Unassembled WGS sequence"/>
</dbReference>
<dbReference type="GO" id="GO:0016042">
    <property type="term" value="P:lipid catabolic process"/>
    <property type="evidence" value="ECO:0007669"/>
    <property type="project" value="UniProtKB-UniRule"/>
</dbReference>
<feature type="short sequence motif" description="GXSXG" evidence="4">
    <location>
        <begin position="48"/>
        <end position="52"/>
    </location>
</feature>
<dbReference type="AlphaFoldDB" id="A0AAN7C471"/>